<dbReference type="SUPFAM" id="SSF88713">
    <property type="entry name" value="Glycoside hydrolase/deacetylase"/>
    <property type="match status" value="1"/>
</dbReference>
<comment type="caution">
    <text evidence="3">The sequence shown here is derived from an EMBL/GenBank/DDBJ whole genome shotgun (WGS) entry which is preliminary data.</text>
</comment>
<dbReference type="Gene3D" id="3.20.20.370">
    <property type="entry name" value="Glycoside hydrolase/deacetylase"/>
    <property type="match status" value="1"/>
</dbReference>
<dbReference type="PANTHER" id="PTHR10587">
    <property type="entry name" value="GLYCOSYL TRANSFERASE-RELATED"/>
    <property type="match status" value="1"/>
</dbReference>
<sequence>MKRNVVIMLSILLVLVCLGVVGALFFQQQKEKEVEQAKEHSLVTKKKQEAEKEAKIEKEKEAKAEAESPKKIDKNQKTAYLTIDDGPTEYLKQIIEALKKLNVKATFFFVGNNVKDEYKADIKQAVQNGDSIGLHSMSHDANKLYKQGQFIPEMEQESKLISDIVGKKVGLIRAPYGSTYLNNDQVQKAKADKFRLLDWNIDSNDWKHKGKPQDTVAFVNKELDGFHKISPVILVHETKDTLDAIPALVKAIRAKGFVLEPYFEDNDFHLNFKKDPDL</sequence>
<dbReference type="RefSeq" id="WP_052008787.1">
    <property type="nucleotide sequence ID" value="NZ_AODL01000007.1"/>
</dbReference>
<dbReference type="PATRIC" id="fig|1265816.5.peg.1536"/>
<dbReference type="EMBL" id="AODL01000007">
    <property type="protein sequence ID" value="EUJ45724.1"/>
    <property type="molecule type" value="Genomic_DNA"/>
</dbReference>
<keyword evidence="4" id="KW-1185">Reference proteome</keyword>
<dbReference type="OrthoDB" id="258610at2"/>
<organism evidence="3 4">
    <name type="scientific">Listeria riparia FSL S10-1204</name>
    <dbReference type="NCBI Taxonomy" id="1265816"/>
    <lineage>
        <taxon>Bacteria</taxon>
        <taxon>Bacillati</taxon>
        <taxon>Bacillota</taxon>
        <taxon>Bacilli</taxon>
        <taxon>Bacillales</taxon>
        <taxon>Listeriaceae</taxon>
        <taxon>Listeria</taxon>
    </lineage>
</organism>
<evidence type="ECO:0000313" key="4">
    <source>
        <dbReference type="Proteomes" id="UP000019248"/>
    </source>
</evidence>
<dbReference type="InterPro" id="IPR011330">
    <property type="entry name" value="Glyco_hydro/deAcase_b/a-brl"/>
</dbReference>
<evidence type="ECO:0000256" key="1">
    <source>
        <dbReference type="SAM" id="MobiDB-lite"/>
    </source>
</evidence>
<dbReference type="InterPro" id="IPR050248">
    <property type="entry name" value="Polysacc_deacetylase_ArnD"/>
</dbReference>
<dbReference type="Pfam" id="PF01522">
    <property type="entry name" value="Polysacc_deac_1"/>
    <property type="match status" value="1"/>
</dbReference>
<evidence type="ECO:0000313" key="3">
    <source>
        <dbReference type="EMBL" id="EUJ45724.1"/>
    </source>
</evidence>
<dbReference type="PANTHER" id="PTHR10587:SF125">
    <property type="entry name" value="POLYSACCHARIDE DEACETYLASE YHEN-RELATED"/>
    <property type="match status" value="1"/>
</dbReference>
<dbReference type="Proteomes" id="UP000019248">
    <property type="component" value="Unassembled WGS sequence"/>
</dbReference>
<protein>
    <submittedName>
        <fullName evidence="3">Polysaccharide deacetylase</fullName>
    </submittedName>
</protein>
<dbReference type="PROSITE" id="PS51677">
    <property type="entry name" value="NODB"/>
    <property type="match status" value="1"/>
</dbReference>
<name>W7D1G1_9LIST</name>
<dbReference type="InterPro" id="IPR002509">
    <property type="entry name" value="NODB_dom"/>
</dbReference>
<dbReference type="AlphaFoldDB" id="W7D1G1"/>
<dbReference type="GO" id="GO:0016810">
    <property type="term" value="F:hydrolase activity, acting on carbon-nitrogen (but not peptide) bonds"/>
    <property type="evidence" value="ECO:0007669"/>
    <property type="project" value="InterPro"/>
</dbReference>
<feature type="domain" description="NodB homology" evidence="2">
    <location>
        <begin position="77"/>
        <end position="260"/>
    </location>
</feature>
<gene>
    <name evidence="3" type="ORF">PRIP_07758</name>
</gene>
<dbReference type="GO" id="GO:0005975">
    <property type="term" value="P:carbohydrate metabolic process"/>
    <property type="evidence" value="ECO:0007669"/>
    <property type="project" value="InterPro"/>
</dbReference>
<accession>W7D1G1</accession>
<proteinExistence type="predicted"/>
<reference evidence="3 4" key="1">
    <citation type="journal article" date="2014" name="Int. J. Syst. Evol. Microbiol.">
        <title>Listeria floridensis sp. nov., Listeria aquatica sp. nov., Listeria cornellensis sp. nov., Listeria riparia sp. nov. and Listeria grandensis sp. nov., from agricultural and natural environments.</title>
        <authorList>
            <person name="den Bakker H.C."/>
            <person name="Warchocki S."/>
            <person name="Wright E.M."/>
            <person name="Allred A.F."/>
            <person name="Ahlstrom C."/>
            <person name="Manuel C.S."/>
            <person name="Stasiewicz M.J."/>
            <person name="Burrell A."/>
            <person name="Roof S."/>
            <person name="Strawn L."/>
            <person name="Fortes E.D."/>
            <person name="Nightingale K.K."/>
            <person name="Kephart D."/>
            <person name="Wiedmann M."/>
        </authorList>
    </citation>
    <scope>NUCLEOTIDE SEQUENCE [LARGE SCALE GENOMIC DNA]</scope>
    <source>
        <strain evidence="3 4">FSL S10-1204</strain>
    </source>
</reference>
<feature type="region of interest" description="Disordered" evidence="1">
    <location>
        <begin position="37"/>
        <end position="70"/>
    </location>
</feature>
<evidence type="ECO:0000259" key="2">
    <source>
        <dbReference type="PROSITE" id="PS51677"/>
    </source>
</evidence>